<feature type="compositionally biased region" description="Polar residues" evidence="1">
    <location>
        <begin position="107"/>
        <end position="120"/>
    </location>
</feature>
<feature type="region of interest" description="Disordered" evidence="1">
    <location>
        <begin position="107"/>
        <end position="134"/>
    </location>
</feature>
<dbReference type="Proteomes" id="UP001165083">
    <property type="component" value="Unassembled WGS sequence"/>
</dbReference>
<gene>
    <name evidence="2" type="ORF">Plil01_001634800</name>
</gene>
<comment type="caution">
    <text evidence="2">The sequence shown here is derived from an EMBL/GenBank/DDBJ whole genome shotgun (WGS) entry which is preliminary data.</text>
</comment>
<proteinExistence type="predicted"/>
<dbReference type="AlphaFoldDB" id="A0A9W6XJ03"/>
<sequence>MKAPSNVYIEGDVMDKHEADHVVAGESASGENHIISDEEKNLDGMDCILRFVRYVVTDDFFLPPHDTSSPHLSIHQRHSFCSTIAANAALIKLEECMESVGVKPSTQKVRSMKGLSQTSKSRAEKTGRPKKSRTAFEVEDFTEPDPMMCRRLADVVSLHFFGWLESLLTKWM</sequence>
<evidence type="ECO:0000313" key="3">
    <source>
        <dbReference type="Proteomes" id="UP001165083"/>
    </source>
</evidence>
<dbReference type="EMBL" id="BSXW01001867">
    <property type="protein sequence ID" value="GMF39617.1"/>
    <property type="molecule type" value="Genomic_DNA"/>
</dbReference>
<keyword evidence="3" id="KW-1185">Reference proteome</keyword>
<name>A0A9W6XJ03_9STRA</name>
<evidence type="ECO:0000313" key="2">
    <source>
        <dbReference type="EMBL" id="GMF39617.1"/>
    </source>
</evidence>
<protein>
    <submittedName>
        <fullName evidence="2">Unnamed protein product</fullName>
    </submittedName>
</protein>
<reference evidence="2" key="1">
    <citation type="submission" date="2023-04" db="EMBL/GenBank/DDBJ databases">
        <title>Phytophthora lilii NBRC 32176.</title>
        <authorList>
            <person name="Ichikawa N."/>
            <person name="Sato H."/>
            <person name="Tonouchi N."/>
        </authorList>
    </citation>
    <scope>NUCLEOTIDE SEQUENCE</scope>
    <source>
        <strain evidence="2">NBRC 32176</strain>
    </source>
</reference>
<accession>A0A9W6XJ03</accession>
<organism evidence="2 3">
    <name type="scientific">Phytophthora lilii</name>
    <dbReference type="NCBI Taxonomy" id="2077276"/>
    <lineage>
        <taxon>Eukaryota</taxon>
        <taxon>Sar</taxon>
        <taxon>Stramenopiles</taxon>
        <taxon>Oomycota</taxon>
        <taxon>Peronosporomycetes</taxon>
        <taxon>Peronosporales</taxon>
        <taxon>Peronosporaceae</taxon>
        <taxon>Phytophthora</taxon>
    </lineage>
</organism>
<evidence type="ECO:0000256" key="1">
    <source>
        <dbReference type="SAM" id="MobiDB-lite"/>
    </source>
</evidence>